<dbReference type="PATRIC" id="fig|69222.5.peg.1827"/>
<dbReference type="EMBL" id="JFHN01000043">
    <property type="protein sequence ID" value="EXU75875.1"/>
    <property type="molecule type" value="Genomic_DNA"/>
</dbReference>
<accession>A0A014NPX9</accession>
<reference evidence="2 3" key="1">
    <citation type="submission" date="2014-02" db="EMBL/GenBank/DDBJ databases">
        <title>Draft genome of Erwinia mallotivora strain BT-MARDI, a papaya dieback pathogen.</title>
        <authorList>
            <person name="Redzuan R."/>
            <person name="Abu Bakar N."/>
            <person name="Badrun R."/>
            <person name="Mohd Raih M.F."/>
            <person name="Rozano L."/>
            <person name="Mat Amin N."/>
        </authorList>
    </citation>
    <scope>NUCLEOTIDE SEQUENCE [LARGE SCALE GENOMIC DNA]</scope>
    <source>
        <strain evidence="2 3">BT-MARDI</strain>
    </source>
</reference>
<evidence type="ECO:0000313" key="3">
    <source>
        <dbReference type="Proteomes" id="UP000019918"/>
    </source>
</evidence>
<dbReference type="STRING" id="69222.BG55_08875"/>
<keyword evidence="1" id="KW-0472">Membrane</keyword>
<dbReference type="RefSeq" id="WP_034936428.1">
    <property type="nucleotide sequence ID" value="NZ_JFHN01000043.1"/>
</dbReference>
<dbReference type="Proteomes" id="UP000019918">
    <property type="component" value="Unassembled WGS sequence"/>
</dbReference>
<protein>
    <submittedName>
        <fullName evidence="2">Uncharacterized protein</fullName>
    </submittedName>
</protein>
<keyword evidence="3" id="KW-1185">Reference proteome</keyword>
<evidence type="ECO:0000256" key="1">
    <source>
        <dbReference type="SAM" id="Phobius"/>
    </source>
</evidence>
<gene>
    <name evidence="2" type="ORF">BG55_08875</name>
</gene>
<proteinExistence type="predicted"/>
<keyword evidence="1" id="KW-0812">Transmembrane</keyword>
<feature type="transmembrane region" description="Helical" evidence="1">
    <location>
        <begin position="52"/>
        <end position="74"/>
    </location>
</feature>
<organism evidence="2 3">
    <name type="scientific">Erwinia mallotivora</name>
    <dbReference type="NCBI Taxonomy" id="69222"/>
    <lineage>
        <taxon>Bacteria</taxon>
        <taxon>Pseudomonadati</taxon>
        <taxon>Pseudomonadota</taxon>
        <taxon>Gammaproteobacteria</taxon>
        <taxon>Enterobacterales</taxon>
        <taxon>Erwiniaceae</taxon>
        <taxon>Erwinia</taxon>
    </lineage>
</organism>
<dbReference type="AlphaFoldDB" id="A0A014NPX9"/>
<evidence type="ECO:0000313" key="2">
    <source>
        <dbReference type="EMBL" id="EXU75875.1"/>
    </source>
</evidence>
<feature type="transmembrane region" description="Helical" evidence="1">
    <location>
        <begin position="22"/>
        <end position="45"/>
    </location>
</feature>
<keyword evidence="1" id="KW-1133">Transmembrane helix</keyword>
<sequence length="79" mass="7543">MRELTFQEVTCVSGAGEDGGSLIATGALGLLVSIPVIVVGAILGIPTLGLGFVAMAAGIVGTALSGVAIISGIVQSSSS</sequence>
<name>A0A014NPX9_9GAMM</name>
<comment type="caution">
    <text evidence="2">The sequence shown here is derived from an EMBL/GenBank/DDBJ whole genome shotgun (WGS) entry which is preliminary data.</text>
</comment>